<dbReference type="NCBIfam" id="NF041120">
    <property type="entry name" value="RqcH_arch"/>
    <property type="match status" value="1"/>
</dbReference>
<dbReference type="GO" id="GO:1990112">
    <property type="term" value="C:RQC complex"/>
    <property type="evidence" value="ECO:0007669"/>
    <property type="project" value="TreeGrafter"/>
</dbReference>
<dbReference type="InterPro" id="IPR051608">
    <property type="entry name" value="RQC_Subunit_NEMF"/>
</dbReference>
<dbReference type="Pfam" id="PF05833">
    <property type="entry name" value="NFACT_N"/>
    <property type="match status" value="1"/>
</dbReference>
<name>A0A7C4FDK3_9CREN</name>
<dbReference type="PANTHER" id="PTHR15239">
    <property type="entry name" value="NUCLEAR EXPORT MEDIATOR FACTOR NEMF"/>
    <property type="match status" value="1"/>
</dbReference>
<dbReference type="PANTHER" id="PTHR15239:SF6">
    <property type="entry name" value="RIBOSOME QUALITY CONTROL COMPLEX SUBUNIT NEMF"/>
    <property type="match status" value="1"/>
</dbReference>
<dbReference type="GO" id="GO:0043023">
    <property type="term" value="F:ribosomal large subunit binding"/>
    <property type="evidence" value="ECO:0007669"/>
    <property type="project" value="TreeGrafter"/>
</dbReference>
<reference evidence="3" key="1">
    <citation type="journal article" date="2020" name="mSystems">
        <title>Genome- and Community-Level Interaction Insights into Carbon Utilization and Element Cycling Functions of Hydrothermarchaeota in Hydrothermal Sediment.</title>
        <authorList>
            <person name="Zhou Z."/>
            <person name="Liu Y."/>
            <person name="Xu W."/>
            <person name="Pan J."/>
            <person name="Luo Z.H."/>
            <person name="Li M."/>
        </authorList>
    </citation>
    <scope>NUCLEOTIDE SEQUENCE [LARGE SCALE GENOMIC DNA]</scope>
    <source>
        <strain evidence="3">SpSt-732</strain>
    </source>
</reference>
<dbReference type="EMBL" id="DTFF01000032">
    <property type="protein sequence ID" value="HGI87444.1"/>
    <property type="molecule type" value="Genomic_DNA"/>
</dbReference>
<accession>A0A7C4FDK3</accession>
<dbReference type="InterPro" id="IPR008532">
    <property type="entry name" value="NFACT_RNA-bd"/>
</dbReference>
<evidence type="ECO:0000256" key="1">
    <source>
        <dbReference type="SAM" id="Coils"/>
    </source>
</evidence>
<comment type="caution">
    <text evidence="3">The sequence shown here is derived from an EMBL/GenBank/DDBJ whole genome shotgun (WGS) entry which is preliminary data.</text>
</comment>
<protein>
    <submittedName>
        <fullName evidence="3">Fibronectin-binding domain-containing protein</fullName>
    </submittedName>
</protein>
<evidence type="ECO:0000259" key="2">
    <source>
        <dbReference type="Pfam" id="PF05670"/>
    </source>
</evidence>
<dbReference type="Pfam" id="PF05670">
    <property type="entry name" value="NFACT-R_1"/>
    <property type="match status" value="1"/>
</dbReference>
<evidence type="ECO:0000313" key="3">
    <source>
        <dbReference type="EMBL" id="HGI87444.1"/>
    </source>
</evidence>
<dbReference type="AlphaFoldDB" id="A0A7C4FDK3"/>
<proteinExistence type="predicted"/>
<dbReference type="GO" id="GO:0000049">
    <property type="term" value="F:tRNA binding"/>
    <property type="evidence" value="ECO:0007669"/>
    <property type="project" value="TreeGrafter"/>
</dbReference>
<dbReference type="Gene3D" id="2.30.310.10">
    <property type="entry name" value="ibrinogen binding protein from staphylococcus aureus domain"/>
    <property type="match status" value="1"/>
</dbReference>
<feature type="coiled-coil region" evidence="1">
    <location>
        <begin position="418"/>
        <end position="452"/>
    </location>
</feature>
<keyword evidence="1" id="KW-0175">Coiled coil</keyword>
<sequence>MSQQCGSVESSSSIRQKKSMSWLDISVWLNEQKSLLTGAFVDNVYIYSKNLAMLRLRKSGEQLYHYLVIEPGKRISLTTFQLNLNILKGLTDMWRRHIRGCKVSQASQYNRERLVILTLTCGNEEKNLIIELLPRGTMVLTNSAMEIIIVLESKKMKDRVIVPKQKYEFPPKIWEVDVESINSDRVLEELVKKKQNIVSYFVRALGFPPEIIETALYLCNLEGSSCRSVDKHVVECLIANIKSLLKEIIESPKPCIVYAHHVQIGFYPFIPQHLAKRHETEVELFQTLNEAINKYFIHDIEELVQKERLGSSIDYIEKLKRALQDMDKMLQERKEKYELLLRALRVFEEHYPELEEIHRCVQRVVRQEGWSNLSLCGTSIKAVDRFSGRYHVVIEDVDLELDVRMNLVDIYNGYRKRLSDVGRDIKRIESEMARLREEISKMQLAVDAERKSIEMVLRRSREWYEKFHWAITSEGFLILGGRDAQQNIYLVKRFLEDNDIVLHADIHGGSTVIIKTSGKTVDEASLREAALLAACYSKAWKLGLHSIDVFWVQGSQVSLSPPPGEYLPRGGFMVYGKKNYLHNIALELAVGIEVLRSEIGCSIRVAVGSQDSIVKKCGAYFVIKPGDVKIDEIIERFLSELSKRGLESIAKAIDINDLRVKIPGKSRIVKIVVNEEIRKVLEEC</sequence>
<dbReference type="GO" id="GO:0072344">
    <property type="term" value="P:rescue of stalled ribosome"/>
    <property type="evidence" value="ECO:0007669"/>
    <property type="project" value="TreeGrafter"/>
</dbReference>
<gene>
    <name evidence="3" type="ORF">ENV14_03515</name>
</gene>
<organism evidence="3">
    <name type="scientific">Ignisphaera aggregans</name>
    <dbReference type="NCBI Taxonomy" id="334771"/>
    <lineage>
        <taxon>Archaea</taxon>
        <taxon>Thermoproteota</taxon>
        <taxon>Thermoprotei</taxon>
        <taxon>Desulfurococcales</taxon>
        <taxon>Desulfurococcaceae</taxon>
        <taxon>Ignisphaera</taxon>
    </lineage>
</organism>
<feature type="domain" description="NFACT RNA-binding" evidence="2">
    <location>
        <begin position="466"/>
        <end position="576"/>
    </location>
</feature>